<dbReference type="InterPro" id="IPR001646">
    <property type="entry name" value="5peptide_repeat"/>
</dbReference>
<sequence>MIIFLYNARLIMKDNPRIYLADIDLSGANLAHSRLSGINLRKSNLSQANFTAARLTGADLSQSQLTATDFTDANLSGAEISEHPTFGQEKENQALIKSLSRAQHWQKAVLSPQLQEAVKRLQLSSKTAKEEKP</sequence>
<gene>
    <name evidence="1" type="ORF">H3N35_12365</name>
</gene>
<name>A0ABY7VN55_9GAMM</name>
<keyword evidence="2" id="KW-1185">Reference proteome</keyword>
<dbReference type="InterPro" id="IPR051082">
    <property type="entry name" value="Pentapeptide-BTB/POZ_domain"/>
</dbReference>
<organism evidence="1 2">
    <name type="scientific">Thalassomonas haliotis</name>
    <dbReference type="NCBI Taxonomy" id="485448"/>
    <lineage>
        <taxon>Bacteria</taxon>
        <taxon>Pseudomonadati</taxon>
        <taxon>Pseudomonadota</taxon>
        <taxon>Gammaproteobacteria</taxon>
        <taxon>Alteromonadales</taxon>
        <taxon>Colwelliaceae</taxon>
        <taxon>Thalassomonas</taxon>
    </lineage>
</organism>
<proteinExistence type="predicted"/>
<evidence type="ECO:0000313" key="1">
    <source>
        <dbReference type="EMBL" id="WDE14512.1"/>
    </source>
</evidence>
<dbReference type="Proteomes" id="UP001215231">
    <property type="component" value="Chromosome"/>
</dbReference>
<reference evidence="1 2" key="1">
    <citation type="journal article" date="2022" name="Mar. Drugs">
        <title>Bioassay-Guided Fractionation Leads to the Detection of Cholic Acid Generated by the Rare Thalassomonas sp.</title>
        <authorList>
            <person name="Pheiffer F."/>
            <person name="Schneider Y.K."/>
            <person name="Hansen E.H."/>
            <person name="Andersen J.H."/>
            <person name="Isaksson J."/>
            <person name="Busche T."/>
            <person name="R C."/>
            <person name="Kalinowski J."/>
            <person name="Zyl L.V."/>
            <person name="Trindade M."/>
        </authorList>
    </citation>
    <scope>NUCLEOTIDE SEQUENCE [LARGE SCALE GENOMIC DNA]</scope>
    <source>
        <strain evidence="1 2">A5K-61T</strain>
    </source>
</reference>
<protein>
    <submittedName>
        <fullName evidence="1">Pentapeptide repeat-containing protein</fullName>
    </submittedName>
</protein>
<dbReference type="EMBL" id="CP059693">
    <property type="protein sequence ID" value="WDE14512.1"/>
    <property type="molecule type" value="Genomic_DNA"/>
</dbReference>
<dbReference type="PANTHER" id="PTHR14136:SF17">
    <property type="entry name" value="BTB_POZ DOMAIN-CONTAINING PROTEIN KCTD9"/>
    <property type="match status" value="1"/>
</dbReference>
<accession>A0ABY7VN55</accession>
<dbReference type="SUPFAM" id="SSF141571">
    <property type="entry name" value="Pentapeptide repeat-like"/>
    <property type="match status" value="1"/>
</dbReference>
<dbReference type="Pfam" id="PF00805">
    <property type="entry name" value="Pentapeptide"/>
    <property type="match status" value="1"/>
</dbReference>
<dbReference type="Gene3D" id="2.160.20.80">
    <property type="entry name" value="E3 ubiquitin-protein ligase SopA"/>
    <property type="match status" value="1"/>
</dbReference>
<evidence type="ECO:0000313" key="2">
    <source>
        <dbReference type="Proteomes" id="UP001215231"/>
    </source>
</evidence>
<dbReference type="PANTHER" id="PTHR14136">
    <property type="entry name" value="BTB_POZ DOMAIN-CONTAINING PROTEIN KCTD9"/>
    <property type="match status" value="1"/>
</dbReference>